<feature type="compositionally biased region" description="Gly residues" evidence="2">
    <location>
        <begin position="154"/>
        <end position="166"/>
    </location>
</feature>
<keyword evidence="1" id="KW-0238">DNA-binding</keyword>
<protein>
    <recommendedName>
        <fullName evidence="5">SOSS complex subunit B1</fullName>
    </recommendedName>
</protein>
<evidence type="ECO:0000313" key="3">
    <source>
        <dbReference type="EMBL" id="CAL8143811.1"/>
    </source>
</evidence>
<sequence length="200" mass="21100">MDQRMDNTPLVCVKDLRPGLKNLTMVLITLEIGKPSTTKDGHEVRSMRVADRTGSVNLSIWDEPGTLLQPGDIIRVQKAYSSLFKSSLTLYIGKGGEIYRVGDFCLHFSETPNMSEEPFTSPVELPPSDRSGGPGGQQGGGRGGGGPPSSEGKGIMGAGPMGGRGNRGVDSPGYGSSTPGGVSRGMGMKHILGNHHHNNR</sequence>
<evidence type="ECO:0000313" key="4">
    <source>
        <dbReference type="Proteomes" id="UP001642540"/>
    </source>
</evidence>
<dbReference type="Gene3D" id="2.40.50.140">
    <property type="entry name" value="Nucleic acid-binding proteins"/>
    <property type="match status" value="1"/>
</dbReference>
<dbReference type="CDD" id="cd04491">
    <property type="entry name" value="SoSSB_OBF"/>
    <property type="match status" value="1"/>
</dbReference>
<dbReference type="PANTHER" id="PTHR13356">
    <property type="entry name" value="OB FOLD NUCLEIC ACID BINDING PROTEIN-RELATED"/>
    <property type="match status" value="1"/>
</dbReference>
<gene>
    <name evidence="3" type="ORF">ODALV1_LOCUS29919</name>
</gene>
<evidence type="ECO:0000256" key="1">
    <source>
        <dbReference type="ARBA" id="ARBA00023125"/>
    </source>
</evidence>
<dbReference type="SUPFAM" id="SSF50249">
    <property type="entry name" value="Nucleic acid-binding proteins"/>
    <property type="match status" value="1"/>
</dbReference>
<dbReference type="InterPro" id="IPR012340">
    <property type="entry name" value="NA-bd_OB-fold"/>
</dbReference>
<feature type="region of interest" description="Disordered" evidence="2">
    <location>
        <begin position="113"/>
        <end position="200"/>
    </location>
</feature>
<feature type="compositionally biased region" description="Gly residues" evidence="2">
    <location>
        <begin position="132"/>
        <end position="147"/>
    </location>
</feature>
<reference evidence="3 4" key="1">
    <citation type="submission" date="2024-08" db="EMBL/GenBank/DDBJ databases">
        <authorList>
            <person name="Cucini C."/>
            <person name="Frati F."/>
        </authorList>
    </citation>
    <scope>NUCLEOTIDE SEQUENCE [LARGE SCALE GENOMIC DNA]</scope>
</reference>
<name>A0ABP1S5W4_9HEXA</name>
<dbReference type="Proteomes" id="UP001642540">
    <property type="component" value="Unassembled WGS sequence"/>
</dbReference>
<evidence type="ECO:0000256" key="2">
    <source>
        <dbReference type="SAM" id="MobiDB-lite"/>
    </source>
</evidence>
<accession>A0ABP1S5W4</accession>
<dbReference type="EMBL" id="CAXLJM020000160">
    <property type="protein sequence ID" value="CAL8143811.1"/>
    <property type="molecule type" value="Genomic_DNA"/>
</dbReference>
<keyword evidence="4" id="KW-1185">Reference proteome</keyword>
<organism evidence="3 4">
    <name type="scientific">Orchesella dallaii</name>
    <dbReference type="NCBI Taxonomy" id="48710"/>
    <lineage>
        <taxon>Eukaryota</taxon>
        <taxon>Metazoa</taxon>
        <taxon>Ecdysozoa</taxon>
        <taxon>Arthropoda</taxon>
        <taxon>Hexapoda</taxon>
        <taxon>Collembola</taxon>
        <taxon>Entomobryomorpha</taxon>
        <taxon>Entomobryoidea</taxon>
        <taxon>Orchesellidae</taxon>
        <taxon>Orchesellinae</taxon>
        <taxon>Orchesella</taxon>
    </lineage>
</organism>
<evidence type="ECO:0008006" key="5">
    <source>
        <dbReference type="Google" id="ProtNLM"/>
    </source>
</evidence>
<comment type="caution">
    <text evidence="3">The sequence shown here is derived from an EMBL/GenBank/DDBJ whole genome shotgun (WGS) entry which is preliminary data.</text>
</comment>
<dbReference type="PANTHER" id="PTHR13356:SF0">
    <property type="entry name" value="SOSS COMPLEX SUBUNIT B HOMOLOG"/>
    <property type="match status" value="1"/>
</dbReference>
<proteinExistence type="predicted"/>
<dbReference type="InterPro" id="IPR051231">
    <property type="entry name" value="SOSS-B"/>
</dbReference>